<dbReference type="EMBL" id="CP069482">
    <property type="protein sequence ID" value="QRO78643.1"/>
    <property type="molecule type" value="Genomic_DNA"/>
</dbReference>
<evidence type="ECO:0000256" key="1">
    <source>
        <dbReference type="SAM" id="Phobius"/>
    </source>
</evidence>
<feature type="transmembrane region" description="Helical" evidence="1">
    <location>
        <begin position="7"/>
        <end position="26"/>
    </location>
</feature>
<dbReference type="AlphaFoldDB" id="A0A892I0X2"/>
<sequence>MKRLLKATAWVFSVFALALSYMFAWAHTVDLFPEYPGLAPLLMALTKSLPWDDGSPEWLNFHYRLCVALLTVTPLVAGIRLLGWLFSRRRARGREPIA</sequence>
<gene>
    <name evidence="2" type="ORF">I6K02_07030</name>
</gene>
<protein>
    <submittedName>
        <fullName evidence="2">Uncharacterized protein</fullName>
    </submittedName>
</protein>
<proteinExistence type="predicted"/>
<keyword evidence="1" id="KW-1133">Transmembrane helix</keyword>
<feature type="transmembrane region" description="Helical" evidence="1">
    <location>
        <begin position="61"/>
        <end position="86"/>
    </location>
</feature>
<evidence type="ECO:0000313" key="2">
    <source>
        <dbReference type="EMBL" id="QRO78643.1"/>
    </source>
</evidence>
<dbReference type="Proteomes" id="UP000625568">
    <property type="component" value="Chromosome 1"/>
</dbReference>
<keyword evidence="3" id="KW-1185">Reference proteome</keyword>
<dbReference type="GeneID" id="93126370"/>
<evidence type="ECO:0000313" key="3">
    <source>
        <dbReference type="Proteomes" id="UP000625568"/>
    </source>
</evidence>
<accession>A0A892I0X2</accession>
<dbReference type="RefSeq" id="WP_035971420.1">
    <property type="nucleotide sequence ID" value="NZ_CABVPR010000009.1"/>
</dbReference>
<keyword evidence="1" id="KW-0472">Membrane</keyword>
<name>A0A892I0X2_9BURK</name>
<keyword evidence="1" id="KW-0812">Transmembrane</keyword>
<reference evidence="2 3" key="1">
    <citation type="submission" date="2021-02" db="EMBL/GenBank/DDBJ databases">
        <title>FDA dAtabase for Regulatory Grade micrObial Sequences (FDA-ARGOS): Supporting development and validation of Infectious Disease Dx tests.</title>
        <authorList>
            <person name="Minogue T."/>
            <person name="Wolcott M."/>
            <person name="Wasieloski L."/>
            <person name="Aguilar W."/>
            <person name="Moore D."/>
            <person name="Jaissle J."/>
            <person name="Tallon L."/>
            <person name="Sadzewicz L."/>
            <person name="Zhao X."/>
            <person name="Boylan J."/>
            <person name="Ott S."/>
            <person name="Bowen H."/>
            <person name="Vavikolanu K."/>
            <person name="Mehta A."/>
            <person name="Aluvathingal J."/>
            <person name="Nadendla S."/>
            <person name="Yan Y."/>
            <person name="Sichtig H."/>
        </authorList>
    </citation>
    <scope>NUCLEOTIDE SEQUENCE [LARGE SCALE GENOMIC DNA]</scope>
    <source>
        <strain evidence="2 3">FDAARGOS_1272</strain>
    </source>
</reference>
<organism evidence="2 3">
    <name type="scientific">Burkholderia dolosa</name>
    <dbReference type="NCBI Taxonomy" id="152500"/>
    <lineage>
        <taxon>Bacteria</taxon>
        <taxon>Pseudomonadati</taxon>
        <taxon>Pseudomonadota</taxon>
        <taxon>Betaproteobacteria</taxon>
        <taxon>Burkholderiales</taxon>
        <taxon>Burkholderiaceae</taxon>
        <taxon>Burkholderia</taxon>
        <taxon>Burkholderia cepacia complex</taxon>
    </lineage>
</organism>